<sequence length="684" mass="81873">NQVKLEKLQIPHDYLDLLPVPQTKIIAAVRRHVAKAPIPSMTKKTESRILRWVQLHFKRKYSSYVKSYIDDLRTEYDEVVKEFSLHKMLTYDDDYFTKSPKFKFKFLGKTKNYDKFKRNRDKVKQKLYITLPFIRCILNYSQVDFPDILNDYSSYNHDTKGNSVYLTPNEFKARVAEDLVNQTLFLKNAWYPKIVNVFKKNIRKYHFTPNVWYKIFDCAHGLINQQLNDIKIRTFEHIFDILLDRSRTPRFQLQLDCNGKNIDIFPQYSEINMLFTKILEDISNVGNKLIPLDQIIKIGKELPAPKSEYIPITIGESYMKEMHERLNRSLLEAYTPILVYLDEFRHKYLDLYGDETQIQIEQFLSVPQEITVYLSEIKVFQDYISQLRREPVNEHFIIVIINQTKALAGLRYIATEYIDLITSKIVAEHTLECKNICKFFEDVEMRSKQIPTTTEQLLDGGEFMTQVKTVHMKEMQVRIEENIRVNGLLVDLTQLSQYHFDLQQRTINLFNEMYNVFEENAAFFETYKIQFEEHLQAVTRKLNEDMENLIPSISIINEMSETEKLGEYQIILKNFIENLKCFDDYIVWINKEEKLFKLPVSKYEMLEQIKNFIFPFDNLIRLCIRWLRYYYIWMDGPFEYLVPQFVESTVEDFLKEFLAIQKYYRNRIKQDMVGNPICKFKVSF</sequence>
<dbReference type="EMBL" id="WJQU01000002">
    <property type="protein sequence ID" value="KAJ6643843.1"/>
    <property type="molecule type" value="Genomic_DNA"/>
</dbReference>
<evidence type="ECO:0000313" key="1">
    <source>
        <dbReference type="EMBL" id="KAJ6643843.1"/>
    </source>
</evidence>
<gene>
    <name evidence="1" type="primary">Dnah12</name>
    <name evidence="1" type="ORF">Bhyg_08808</name>
</gene>
<evidence type="ECO:0000313" key="2">
    <source>
        <dbReference type="Proteomes" id="UP001151699"/>
    </source>
</evidence>
<dbReference type="OrthoDB" id="424310at2759"/>
<keyword evidence="2" id="KW-1185">Reference proteome</keyword>
<dbReference type="GO" id="GO:0051959">
    <property type="term" value="F:dynein light intermediate chain binding"/>
    <property type="evidence" value="ECO:0007669"/>
    <property type="project" value="InterPro"/>
</dbReference>
<comment type="caution">
    <text evidence="1">The sequence shown here is derived from an EMBL/GenBank/DDBJ whole genome shotgun (WGS) entry which is preliminary data.</text>
</comment>
<feature type="non-terminal residue" evidence="1">
    <location>
        <position position="1"/>
    </location>
</feature>
<dbReference type="AlphaFoldDB" id="A0A9Q0S4P0"/>
<dbReference type="GO" id="GO:0045505">
    <property type="term" value="F:dynein intermediate chain binding"/>
    <property type="evidence" value="ECO:0007669"/>
    <property type="project" value="InterPro"/>
</dbReference>
<reference evidence="1" key="1">
    <citation type="submission" date="2022-07" db="EMBL/GenBank/DDBJ databases">
        <authorList>
            <person name="Trinca V."/>
            <person name="Uliana J.V.C."/>
            <person name="Torres T.T."/>
            <person name="Ward R.J."/>
            <person name="Monesi N."/>
        </authorList>
    </citation>
    <scope>NUCLEOTIDE SEQUENCE</scope>
    <source>
        <strain evidence="1">HSMRA1968</strain>
        <tissue evidence="1">Whole embryos</tissue>
    </source>
</reference>
<protein>
    <submittedName>
        <fullName evidence="1">Dynein axonemal heavy chain 12</fullName>
    </submittedName>
</protein>
<organism evidence="1 2">
    <name type="scientific">Pseudolycoriella hygida</name>
    <dbReference type="NCBI Taxonomy" id="35572"/>
    <lineage>
        <taxon>Eukaryota</taxon>
        <taxon>Metazoa</taxon>
        <taxon>Ecdysozoa</taxon>
        <taxon>Arthropoda</taxon>
        <taxon>Hexapoda</taxon>
        <taxon>Insecta</taxon>
        <taxon>Pterygota</taxon>
        <taxon>Neoptera</taxon>
        <taxon>Endopterygota</taxon>
        <taxon>Diptera</taxon>
        <taxon>Nematocera</taxon>
        <taxon>Sciaroidea</taxon>
        <taxon>Sciaridae</taxon>
        <taxon>Pseudolycoriella</taxon>
    </lineage>
</organism>
<dbReference type="PANTHER" id="PTHR22878:SF70">
    <property type="entry name" value="DYNEIN HEAVY CHAIN 2, AXONEMAL"/>
    <property type="match status" value="1"/>
</dbReference>
<dbReference type="Proteomes" id="UP001151699">
    <property type="component" value="Chromosome B"/>
</dbReference>
<dbReference type="GO" id="GO:0030286">
    <property type="term" value="C:dynein complex"/>
    <property type="evidence" value="ECO:0007669"/>
    <property type="project" value="InterPro"/>
</dbReference>
<dbReference type="PANTHER" id="PTHR22878">
    <property type="entry name" value="DYNEIN HEAVY CHAIN 6, AXONEMAL-LIKE-RELATED"/>
    <property type="match status" value="1"/>
</dbReference>
<dbReference type="GO" id="GO:0007018">
    <property type="term" value="P:microtubule-based movement"/>
    <property type="evidence" value="ECO:0007669"/>
    <property type="project" value="InterPro"/>
</dbReference>
<proteinExistence type="predicted"/>
<accession>A0A9Q0S4P0</accession>
<name>A0A9Q0S4P0_9DIPT</name>
<dbReference type="InterPro" id="IPR026983">
    <property type="entry name" value="DHC"/>
</dbReference>